<dbReference type="OrthoDB" id="1746530at2759"/>
<organism evidence="9 10">
    <name type="scientific">Crepidotus variabilis</name>
    <dbReference type="NCBI Taxonomy" id="179855"/>
    <lineage>
        <taxon>Eukaryota</taxon>
        <taxon>Fungi</taxon>
        <taxon>Dikarya</taxon>
        <taxon>Basidiomycota</taxon>
        <taxon>Agaricomycotina</taxon>
        <taxon>Agaricomycetes</taxon>
        <taxon>Agaricomycetidae</taxon>
        <taxon>Agaricales</taxon>
        <taxon>Agaricineae</taxon>
        <taxon>Crepidotaceae</taxon>
        <taxon>Crepidotus</taxon>
    </lineage>
</organism>
<feature type="domain" description="RNA polymerase Rpb4/RPC9 core" evidence="8">
    <location>
        <begin position="1"/>
        <end position="151"/>
    </location>
</feature>
<dbReference type="GO" id="GO:0006384">
    <property type="term" value="P:transcription initiation at RNA polymerase III promoter"/>
    <property type="evidence" value="ECO:0007669"/>
    <property type="project" value="InterPro"/>
</dbReference>
<dbReference type="Proteomes" id="UP000807306">
    <property type="component" value="Unassembled WGS sequence"/>
</dbReference>
<evidence type="ECO:0000313" key="10">
    <source>
        <dbReference type="Proteomes" id="UP000807306"/>
    </source>
</evidence>
<dbReference type="GO" id="GO:0000166">
    <property type="term" value="F:nucleotide binding"/>
    <property type="evidence" value="ECO:0007669"/>
    <property type="project" value="InterPro"/>
</dbReference>
<evidence type="ECO:0000256" key="6">
    <source>
        <dbReference type="ARBA" id="ARBA00023242"/>
    </source>
</evidence>
<evidence type="ECO:0000313" key="9">
    <source>
        <dbReference type="EMBL" id="KAF9533299.1"/>
    </source>
</evidence>
<dbReference type="InterPro" id="IPR010997">
    <property type="entry name" value="HRDC-like_sf"/>
</dbReference>
<evidence type="ECO:0000256" key="1">
    <source>
        <dbReference type="ARBA" id="ARBA00004123"/>
    </source>
</evidence>
<evidence type="ECO:0000256" key="7">
    <source>
        <dbReference type="SAM" id="MobiDB-lite"/>
    </source>
</evidence>
<evidence type="ECO:0000256" key="3">
    <source>
        <dbReference type="ARBA" id="ARBA00016672"/>
    </source>
</evidence>
<dbReference type="Pfam" id="PF03874">
    <property type="entry name" value="RNA_pol_Rpb4"/>
    <property type="match status" value="1"/>
</dbReference>
<dbReference type="GO" id="GO:0005666">
    <property type="term" value="C:RNA polymerase III complex"/>
    <property type="evidence" value="ECO:0007669"/>
    <property type="project" value="InterPro"/>
</dbReference>
<comment type="caution">
    <text evidence="9">The sequence shown here is derived from an EMBL/GenBank/DDBJ whole genome shotgun (WGS) entry which is preliminary data.</text>
</comment>
<dbReference type="Gene3D" id="1.20.1250.40">
    <property type="match status" value="1"/>
</dbReference>
<evidence type="ECO:0000256" key="5">
    <source>
        <dbReference type="ARBA" id="ARBA00023163"/>
    </source>
</evidence>
<name>A0A9P6JUY4_9AGAR</name>
<gene>
    <name evidence="9" type="ORF">CPB83DRAFT_846215</name>
</gene>
<keyword evidence="4" id="KW-0240">DNA-directed RNA polymerase</keyword>
<comment type="similarity">
    <text evidence="2">Belongs to the eukaryotic RPC9 RNA polymerase subunit family.</text>
</comment>
<proteinExistence type="inferred from homology"/>
<accession>A0A9P6JUY4</accession>
<keyword evidence="10" id="KW-1185">Reference proteome</keyword>
<dbReference type="SUPFAM" id="SSF47819">
    <property type="entry name" value="HRDC-like"/>
    <property type="match status" value="1"/>
</dbReference>
<dbReference type="InterPro" id="IPR005574">
    <property type="entry name" value="Rpb4/RPC9"/>
</dbReference>
<dbReference type="SMART" id="SM00657">
    <property type="entry name" value="RPOL4c"/>
    <property type="match status" value="1"/>
</dbReference>
<dbReference type="EMBL" id="MU157829">
    <property type="protein sequence ID" value="KAF9533299.1"/>
    <property type="molecule type" value="Genomic_DNA"/>
</dbReference>
<keyword evidence="6" id="KW-0539">Nucleus</keyword>
<comment type="subcellular location">
    <subcellularLocation>
        <location evidence="1">Nucleus</location>
    </subcellularLocation>
</comment>
<protein>
    <recommendedName>
        <fullName evidence="3">DNA-directed RNA polymerase III subunit RPC9</fullName>
    </recommendedName>
</protein>
<dbReference type="PANTHER" id="PTHR15561">
    <property type="entry name" value="CALCITONIN GENE-RELATED PEPTIDE-RECEPTOR COMPONENT PROTEIN"/>
    <property type="match status" value="1"/>
</dbReference>
<reference evidence="9" key="1">
    <citation type="submission" date="2020-11" db="EMBL/GenBank/DDBJ databases">
        <authorList>
            <consortium name="DOE Joint Genome Institute"/>
            <person name="Ahrendt S."/>
            <person name="Riley R."/>
            <person name="Andreopoulos W."/>
            <person name="Labutti K."/>
            <person name="Pangilinan J."/>
            <person name="Ruiz-Duenas F.J."/>
            <person name="Barrasa J.M."/>
            <person name="Sanchez-Garcia M."/>
            <person name="Camarero S."/>
            <person name="Miyauchi S."/>
            <person name="Serrano A."/>
            <person name="Linde D."/>
            <person name="Babiker R."/>
            <person name="Drula E."/>
            <person name="Ayuso-Fernandez I."/>
            <person name="Pacheco R."/>
            <person name="Padilla G."/>
            <person name="Ferreira P."/>
            <person name="Barriuso J."/>
            <person name="Kellner H."/>
            <person name="Castanera R."/>
            <person name="Alfaro M."/>
            <person name="Ramirez L."/>
            <person name="Pisabarro A.G."/>
            <person name="Kuo A."/>
            <person name="Tritt A."/>
            <person name="Lipzen A."/>
            <person name="He G."/>
            <person name="Yan M."/>
            <person name="Ng V."/>
            <person name="Cullen D."/>
            <person name="Martin F."/>
            <person name="Rosso M.-N."/>
            <person name="Henrissat B."/>
            <person name="Hibbett D."/>
            <person name="Martinez A.T."/>
            <person name="Grigoriev I.V."/>
        </authorList>
    </citation>
    <scope>NUCLEOTIDE SEQUENCE</scope>
    <source>
        <strain evidence="9">CBS 506.95</strain>
    </source>
</reference>
<dbReference type="PANTHER" id="PTHR15561:SF0">
    <property type="entry name" value="DNA-DIRECTED RNA POLYMERASE III SUBUNIT RPC9"/>
    <property type="match status" value="1"/>
</dbReference>
<sequence>MEVVNQRAALLSNYEVLTWLRELESDHLSRTKTALRIKKEEEISGTNIPGSTPASSGHLEATENLRTVEVEAIGYLSSDYLPTSSQNEDGITSLVKSLADHDLTKAEKLQIVNLAPTRPVELYVIIEELEDRLGDQLDEILGKVQNSLAESGNASSAMANGVITTKSTTTNDPESTPIVIEQNTAWAEDVDAVYDDEYFDDTGAGAGVEGDLDMEED</sequence>
<dbReference type="InterPro" id="IPR006590">
    <property type="entry name" value="RNA_pol_Rpb4/RPC9_core"/>
</dbReference>
<dbReference type="InterPro" id="IPR038324">
    <property type="entry name" value="Rpb4/RPC9_sf"/>
</dbReference>
<evidence type="ECO:0000256" key="4">
    <source>
        <dbReference type="ARBA" id="ARBA00022478"/>
    </source>
</evidence>
<dbReference type="InterPro" id="IPR038846">
    <property type="entry name" value="RPC9"/>
</dbReference>
<evidence type="ECO:0000256" key="2">
    <source>
        <dbReference type="ARBA" id="ARBA00006898"/>
    </source>
</evidence>
<dbReference type="AlphaFoldDB" id="A0A9P6JUY4"/>
<feature type="region of interest" description="Disordered" evidence="7">
    <location>
        <begin position="198"/>
        <end position="217"/>
    </location>
</feature>
<keyword evidence="5" id="KW-0804">Transcription</keyword>
<evidence type="ECO:0000259" key="8">
    <source>
        <dbReference type="SMART" id="SM00657"/>
    </source>
</evidence>